<dbReference type="InterPro" id="IPR037066">
    <property type="entry name" value="Plug_dom_sf"/>
</dbReference>
<dbReference type="GO" id="GO:0044718">
    <property type="term" value="P:siderophore transmembrane transport"/>
    <property type="evidence" value="ECO:0007669"/>
    <property type="project" value="TreeGrafter"/>
</dbReference>
<gene>
    <name evidence="14" type="ORF">AAG747_22055</name>
</gene>
<dbReference type="SUPFAM" id="SSF49464">
    <property type="entry name" value="Carboxypeptidase regulatory domain-like"/>
    <property type="match status" value="1"/>
</dbReference>
<dbReference type="EMBL" id="JBDKWZ010000015">
    <property type="protein sequence ID" value="MEN7550619.1"/>
    <property type="molecule type" value="Genomic_DNA"/>
</dbReference>
<dbReference type="GO" id="GO:0015344">
    <property type="term" value="F:siderophore uptake transmembrane transporter activity"/>
    <property type="evidence" value="ECO:0007669"/>
    <property type="project" value="TreeGrafter"/>
</dbReference>
<keyword evidence="4 10" id="KW-0812">Transmembrane</keyword>
<dbReference type="InterPro" id="IPR008969">
    <property type="entry name" value="CarboxyPept-like_regulatory"/>
</dbReference>
<evidence type="ECO:0000256" key="8">
    <source>
        <dbReference type="ARBA" id="ARBA00023170"/>
    </source>
</evidence>
<dbReference type="InterPro" id="IPR000531">
    <property type="entry name" value="Beta-barrel_TonB"/>
</dbReference>
<dbReference type="GO" id="GO:0009279">
    <property type="term" value="C:cell outer membrane"/>
    <property type="evidence" value="ECO:0007669"/>
    <property type="project" value="UniProtKB-SubCell"/>
</dbReference>
<dbReference type="Gene3D" id="2.170.130.10">
    <property type="entry name" value="TonB-dependent receptor, plug domain"/>
    <property type="match status" value="1"/>
</dbReference>
<evidence type="ECO:0000313" key="15">
    <source>
        <dbReference type="Proteomes" id="UP001403385"/>
    </source>
</evidence>
<dbReference type="Gene3D" id="2.40.170.20">
    <property type="entry name" value="TonB-dependent receptor, beta-barrel domain"/>
    <property type="match status" value="1"/>
</dbReference>
<evidence type="ECO:0000256" key="2">
    <source>
        <dbReference type="ARBA" id="ARBA00022448"/>
    </source>
</evidence>
<keyword evidence="7 10" id="KW-0472">Membrane</keyword>
<dbReference type="InterPro" id="IPR012910">
    <property type="entry name" value="Plug_dom"/>
</dbReference>
<evidence type="ECO:0000313" key="14">
    <source>
        <dbReference type="EMBL" id="MEN7550619.1"/>
    </source>
</evidence>
<dbReference type="Pfam" id="PF00593">
    <property type="entry name" value="TonB_dep_Rec_b-barrel"/>
    <property type="match status" value="1"/>
</dbReference>
<dbReference type="Pfam" id="PF07715">
    <property type="entry name" value="Plug"/>
    <property type="match status" value="1"/>
</dbReference>
<evidence type="ECO:0000256" key="4">
    <source>
        <dbReference type="ARBA" id="ARBA00022692"/>
    </source>
</evidence>
<evidence type="ECO:0000256" key="6">
    <source>
        <dbReference type="ARBA" id="ARBA00023077"/>
    </source>
</evidence>
<dbReference type="SUPFAM" id="SSF56935">
    <property type="entry name" value="Porins"/>
    <property type="match status" value="1"/>
</dbReference>
<keyword evidence="9 10" id="KW-0998">Cell outer membrane</keyword>
<name>A0AAW9S0C2_9BACT</name>
<organism evidence="14 15">
    <name type="scientific">Rapidithrix thailandica</name>
    <dbReference type="NCBI Taxonomy" id="413964"/>
    <lineage>
        <taxon>Bacteria</taxon>
        <taxon>Pseudomonadati</taxon>
        <taxon>Bacteroidota</taxon>
        <taxon>Cytophagia</taxon>
        <taxon>Cytophagales</taxon>
        <taxon>Flammeovirgaceae</taxon>
        <taxon>Rapidithrix</taxon>
    </lineage>
</organism>
<dbReference type="Proteomes" id="UP001403385">
    <property type="component" value="Unassembled WGS sequence"/>
</dbReference>
<keyword evidence="5" id="KW-0732">Signal</keyword>
<dbReference type="AlphaFoldDB" id="A0AAW9S0C2"/>
<evidence type="ECO:0000256" key="11">
    <source>
        <dbReference type="RuleBase" id="RU003357"/>
    </source>
</evidence>
<evidence type="ECO:0000256" key="9">
    <source>
        <dbReference type="ARBA" id="ARBA00023237"/>
    </source>
</evidence>
<dbReference type="PANTHER" id="PTHR30069">
    <property type="entry name" value="TONB-DEPENDENT OUTER MEMBRANE RECEPTOR"/>
    <property type="match status" value="1"/>
</dbReference>
<keyword evidence="6 11" id="KW-0798">TonB box</keyword>
<comment type="subcellular location">
    <subcellularLocation>
        <location evidence="1 10">Cell outer membrane</location>
        <topology evidence="1 10">Multi-pass membrane protein</topology>
    </subcellularLocation>
</comment>
<feature type="domain" description="TonB-dependent receptor plug" evidence="13">
    <location>
        <begin position="114"/>
        <end position="221"/>
    </location>
</feature>
<dbReference type="PANTHER" id="PTHR30069:SF29">
    <property type="entry name" value="HEMOGLOBIN AND HEMOGLOBIN-HAPTOGLOBIN-BINDING PROTEIN 1-RELATED"/>
    <property type="match status" value="1"/>
</dbReference>
<keyword evidence="15" id="KW-1185">Reference proteome</keyword>
<proteinExistence type="inferred from homology"/>
<evidence type="ECO:0000256" key="10">
    <source>
        <dbReference type="PROSITE-ProRule" id="PRU01360"/>
    </source>
</evidence>
<keyword evidence="8 14" id="KW-0675">Receptor</keyword>
<dbReference type="PROSITE" id="PS52016">
    <property type="entry name" value="TONB_DEPENDENT_REC_3"/>
    <property type="match status" value="1"/>
</dbReference>
<keyword evidence="2 10" id="KW-0813">Transport</keyword>
<dbReference type="CDD" id="cd01347">
    <property type="entry name" value="ligand_gated_channel"/>
    <property type="match status" value="1"/>
</dbReference>
<dbReference type="RefSeq" id="WP_346823400.1">
    <property type="nucleotide sequence ID" value="NZ_JBDKWZ010000015.1"/>
</dbReference>
<evidence type="ECO:0000256" key="7">
    <source>
        <dbReference type="ARBA" id="ARBA00023136"/>
    </source>
</evidence>
<evidence type="ECO:0000256" key="1">
    <source>
        <dbReference type="ARBA" id="ARBA00004571"/>
    </source>
</evidence>
<keyword evidence="3 10" id="KW-1134">Transmembrane beta strand</keyword>
<reference evidence="14 15" key="1">
    <citation type="submission" date="2024-04" db="EMBL/GenBank/DDBJ databases">
        <title>Novel genus in family Flammeovirgaceae.</title>
        <authorList>
            <person name="Nguyen T.H."/>
            <person name="Vuong T.Q."/>
            <person name="Le H."/>
            <person name="Kim S.-G."/>
        </authorList>
    </citation>
    <scope>NUCLEOTIDE SEQUENCE [LARGE SCALE GENOMIC DNA]</scope>
    <source>
        <strain evidence="14 15">JCM 23209</strain>
    </source>
</reference>
<comment type="similarity">
    <text evidence="10 11">Belongs to the TonB-dependent receptor family.</text>
</comment>
<dbReference type="InterPro" id="IPR036942">
    <property type="entry name" value="Beta-barrel_TonB_sf"/>
</dbReference>
<accession>A0AAW9S0C2</accession>
<evidence type="ECO:0000256" key="5">
    <source>
        <dbReference type="ARBA" id="ARBA00022729"/>
    </source>
</evidence>
<dbReference type="PROSITE" id="PS01156">
    <property type="entry name" value="TONB_DEPENDENT_REC_2"/>
    <property type="match status" value="1"/>
</dbReference>
<comment type="caution">
    <text evidence="14">The sequence shown here is derived from an EMBL/GenBank/DDBJ whole genome shotgun (WGS) entry which is preliminary data.</text>
</comment>
<feature type="domain" description="TonB-dependent receptor-like beta-barrel" evidence="12">
    <location>
        <begin position="336"/>
        <end position="769"/>
    </location>
</feature>
<evidence type="ECO:0000256" key="3">
    <source>
        <dbReference type="ARBA" id="ARBA00022452"/>
    </source>
</evidence>
<dbReference type="InterPro" id="IPR039426">
    <property type="entry name" value="TonB-dep_rcpt-like"/>
</dbReference>
<sequence>MMRKLLLTCILYGIHTFLYGQVIRVKNQENKLPVEGALVKVLGSTQQAVTDAHGKALLNELNNNDSLQISHLNFQTLLTTYSTLRQHGFQVALVEKVVNLDMLVFSAHKWQLPQEKVANQVIGIDAREISYFDPSTSADLLTNTGKVFVQKSQLGGGSPMLRGFAANSVMLVVDGVRMNNAIFRGGNLQNIIMLDANSMQRVEVLYGPGSVMYGSDAMGGVMSFFSKRPQFNHQEGEAFVRYASANFEKTTHLNLNFGSNRWAFFTSLTFSDFDDLKAGKNHPKDFPDFGKRTWYVERSGGEDIKKINSDPHIQKHSGYSQWNLMQKIAYQASPKLTLGYNLHYSSSTDVPRYDRLIESKDEQPKYAEWNYGPQNWLMQSFSIENKAKTSLADQWKLLMAHQWITEERKNRRFNNPTRKVRKETVNAWSLNWDLEKAIRNSKQHLYYGVEAIFNTVQSKGKAVNILTGEQERISTRYPDGGNRWTSLAAYVSYEWQFTEKQTLSAGLRYNHIFLHSQFTDSVFYKFPFKKAEINTGAFNGSLGYVVKPWRATRLKAAFSTGFRAPNVDDIGKTFDSEPGTVVVPNPGLKPEYVFNWELGLVQNLGSKVTLEVVAYYSRLKDAMVRRPFLFNGQDSIPYDGQFSQVQALTNTGKAYIGGLSAHLQFKLKSFNLQGNLNYTQGKDLDSEEPLRHVPPLFGNLRLTYQYLKLRSSLEYRYNAWKRKKDFSSSELGKAHLYTGEGSPAWGIWNFHFSYHFKKYLTVNMGLENIFDRHYRPYSSGISAPGRNYILSVKGYF</sequence>
<evidence type="ECO:0000259" key="12">
    <source>
        <dbReference type="Pfam" id="PF00593"/>
    </source>
</evidence>
<dbReference type="InterPro" id="IPR010917">
    <property type="entry name" value="TonB_rcpt_CS"/>
</dbReference>
<evidence type="ECO:0000259" key="13">
    <source>
        <dbReference type="Pfam" id="PF07715"/>
    </source>
</evidence>
<protein>
    <submittedName>
        <fullName evidence="14">TonB-dependent receptor</fullName>
    </submittedName>
</protein>